<dbReference type="Proteomes" id="UP000054729">
    <property type="component" value="Unassembled WGS sequence"/>
</dbReference>
<dbReference type="AlphaFoldDB" id="A0A0W1AP07"/>
<name>A0A0W1AP07_9GAMM</name>
<gene>
    <name evidence="2" type="ORF">Lwal_0059</name>
</gene>
<evidence type="ECO:0000313" key="3">
    <source>
        <dbReference type="Proteomes" id="UP000054729"/>
    </source>
</evidence>
<proteinExistence type="predicted"/>
<evidence type="ECO:0000313" key="2">
    <source>
        <dbReference type="EMBL" id="KTD83071.1"/>
    </source>
</evidence>
<dbReference type="RefSeq" id="WP_231950954.1">
    <property type="nucleotide sequence ID" value="NZ_CAAAIQ010000029.1"/>
</dbReference>
<feature type="domain" description="N-acetyltransferase" evidence="1">
    <location>
        <begin position="1"/>
        <end position="138"/>
    </location>
</feature>
<dbReference type="CDD" id="cd04301">
    <property type="entry name" value="NAT_SF"/>
    <property type="match status" value="2"/>
</dbReference>
<dbReference type="InterPro" id="IPR052564">
    <property type="entry name" value="N-acetyltrans/Recomb-assoc"/>
</dbReference>
<dbReference type="PATRIC" id="fig|66969.6.peg.66"/>
<dbReference type="PANTHER" id="PTHR43451">
    <property type="entry name" value="ACETYLTRANSFERASE (GNAT) FAMILY PROTEIN"/>
    <property type="match status" value="1"/>
</dbReference>
<organism evidence="2 3">
    <name type="scientific">Legionella waltersii</name>
    <dbReference type="NCBI Taxonomy" id="66969"/>
    <lineage>
        <taxon>Bacteria</taxon>
        <taxon>Pseudomonadati</taxon>
        <taxon>Pseudomonadota</taxon>
        <taxon>Gammaproteobacteria</taxon>
        <taxon>Legionellales</taxon>
        <taxon>Legionellaceae</taxon>
        <taxon>Legionella</taxon>
    </lineage>
</organism>
<dbReference type="PANTHER" id="PTHR43451:SF1">
    <property type="entry name" value="ACETYLTRANSFERASE"/>
    <property type="match status" value="1"/>
</dbReference>
<reference evidence="2 3" key="1">
    <citation type="submission" date="2015-11" db="EMBL/GenBank/DDBJ databases">
        <title>Genomic analysis of 38 Legionella species identifies large and diverse effector repertoires.</title>
        <authorList>
            <person name="Burstein D."/>
            <person name="Amaro F."/>
            <person name="Zusman T."/>
            <person name="Lifshitz Z."/>
            <person name="Cohen O."/>
            <person name="Gilbert J.A."/>
            <person name="Pupko T."/>
            <person name="Shuman H.A."/>
            <person name="Segal G."/>
        </authorList>
    </citation>
    <scope>NUCLEOTIDE SEQUENCE [LARGE SCALE GENOMIC DNA]</scope>
    <source>
        <strain evidence="2 3">ATCC 51914</strain>
    </source>
</reference>
<feature type="domain" description="N-acetyltransferase" evidence="1">
    <location>
        <begin position="143"/>
        <end position="298"/>
    </location>
</feature>
<keyword evidence="3" id="KW-1185">Reference proteome</keyword>
<protein>
    <submittedName>
        <fullName evidence="2">N-acetyltransferase GCN5</fullName>
    </submittedName>
</protein>
<accession>A0A0W1AP07</accession>
<dbReference type="Pfam" id="PF13673">
    <property type="entry name" value="Acetyltransf_10"/>
    <property type="match status" value="1"/>
</dbReference>
<sequence length="298" mass="34377">MMILEATQEDTAYIDNSIVRFNQQAVPFTQKETPVFKNYVIKEDGQIVAGINSFVYHWGILYIDVLFVDERYRGKNLGASLLQQVEKEAIAMGAHLSHLDTFDFQAKDFYLKQGYEVFGALDDCPKGHQRFYLKKSLTTHSSIQIRRYQDEDAEFLSQIYYHTIHTINAKDYTKEQIDAWAPWSSVQDYSGWKQKLEKIVPYVAVINDTVVGFAEFESNGHIDCFYVHHDFQGCGVGSALMAAIDQEVRSKALSRVYAEVSITAKPFFERKGFNVVKQQSVTLRGVQLTNYIMEKYYR</sequence>
<keyword evidence="2" id="KW-0808">Transferase</keyword>
<dbReference type="EMBL" id="LNZB01000002">
    <property type="protein sequence ID" value="KTD83071.1"/>
    <property type="molecule type" value="Genomic_DNA"/>
</dbReference>
<dbReference type="InterPro" id="IPR016181">
    <property type="entry name" value="Acyl_CoA_acyltransferase"/>
</dbReference>
<comment type="caution">
    <text evidence="2">The sequence shown here is derived from an EMBL/GenBank/DDBJ whole genome shotgun (WGS) entry which is preliminary data.</text>
</comment>
<dbReference type="Pfam" id="PF00583">
    <property type="entry name" value="Acetyltransf_1"/>
    <property type="match status" value="1"/>
</dbReference>
<dbReference type="GO" id="GO:0016747">
    <property type="term" value="F:acyltransferase activity, transferring groups other than amino-acyl groups"/>
    <property type="evidence" value="ECO:0007669"/>
    <property type="project" value="InterPro"/>
</dbReference>
<dbReference type="SUPFAM" id="SSF55729">
    <property type="entry name" value="Acyl-CoA N-acyltransferases (Nat)"/>
    <property type="match status" value="2"/>
</dbReference>
<dbReference type="STRING" id="66969.Lwal_0059"/>
<evidence type="ECO:0000259" key="1">
    <source>
        <dbReference type="PROSITE" id="PS51186"/>
    </source>
</evidence>
<dbReference type="Gene3D" id="3.40.630.30">
    <property type="match status" value="2"/>
</dbReference>
<dbReference type="InterPro" id="IPR000182">
    <property type="entry name" value="GNAT_dom"/>
</dbReference>
<dbReference type="PROSITE" id="PS51186">
    <property type="entry name" value="GNAT"/>
    <property type="match status" value="2"/>
</dbReference>